<dbReference type="Pfam" id="PF07508">
    <property type="entry name" value="Recombinase"/>
    <property type="match status" value="1"/>
</dbReference>
<keyword evidence="3" id="KW-1185">Reference proteome</keyword>
<dbReference type="InterPro" id="IPR011109">
    <property type="entry name" value="DNA_bind_recombinase_dom"/>
</dbReference>
<feature type="domain" description="Recombinase" evidence="1">
    <location>
        <begin position="15"/>
        <end position="132"/>
    </location>
</feature>
<evidence type="ECO:0000259" key="1">
    <source>
        <dbReference type="PROSITE" id="PS51737"/>
    </source>
</evidence>
<proteinExistence type="predicted"/>
<dbReference type="InterPro" id="IPR038109">
    <property type="entry name" value="DNA_bind_recomb_sf"/>
</dbReference>
<protein>
    <recommendedName>
        <fullName evidence="1">Recombinase domain-containing protein</fullName>
    </recommendedName>
</protein>
<organism evidence="2 3">
    <name type="scientific">Pukyongiella litopenaei</name>
    <dbReference type="NCBI Taxonomy" id="2605946"/>
    <lineage>
        <taxon>Bacteria</taxon>
        <taxon>Pseudomonadati</taxon>
        <taxon>Pseudomonadota</taxon>
        <taxon>Alphaproteobacteria</taxon>
        <taxon>Rhodobacterales</taxon>
        <taxon>Paracoccaceae</taxon>
        <taxon>Pukyongiella</taxon>
    </lineage>
</organism>
<evidence type="ECO:0000313" key="2">
    <source>
        <dbReference type="EMBL" id="AVO38789.2"/>
    </source>
</evidence>
<reference evidence="3" key="1">
    <citation type="submission" date="2018-03" db="EMBL/GenBank/DDBJ databases">
        <title>Genomic analysis of the strain SH-1 isolated from shrimp intestine.</title>
        <authorList>
            <person name="Kim Y.-S."/>
            <person name="Kim S.-E."/>
            <person name="Kim K.-H."/>
        </authorList>
    </citation>
    <scope>NUCLEOTIDE SEQUENCE [LARGE SCALE GENOMIC DNA]</scope>
    <source>
        <strain evidence="3">SH-1</strain>
    </source>
</reference>
<accession>A0A2S0MSB7</accession>
<dbReference type="GO" id="GO:0000150">
    <property type="term" value="F:DNA strand exchange activity"/>
    <property type="evidence" value="ECO:0007669"/>
    <property type="project" value="InterPro"/>
</dbReference>
<dbReference type="KEGG" id="thas:C6Y53_14525"/>
<dbReference type="GO" id="GO:0003677">
    <property type="term" value="F:DNA binding"/>
    <property type="evidence" value="ECO:0007669"/>
    <property type="project" value="InterPro"/>
</dbReference>
<dbReference type="PROSITE" id="PS51737">
    <property type="entry name" value="RECOMBINASE_DNA_BIND"/>
    <property type="match status" value="1"/>
</dbReference>
<sequence>MKSRVESGFWVFRAPVGYRYEPATSGGGKVLVPDEPLAAVLRKALEGYASGHFASQAEVQRYLERDPHFPKDLKDGTLRPMTVTRLLKKVVYAGYVEAPKWDVSLRKGQHEGLISFETYQQIQDNLEGRKRAPAARKDFNEDFPLRGFVLCDCCGNAMTGA</sequence>
<dbReference type="Gene3D" id="3.90.1750.20">
    <property type="entry name" value="Putative Large Serine Recombinase, Chain B, Domain 2"/>
    <property type="match status" value="1"/>
</dbReference>
<gene>
    <name evidence="2" type="ORF">C6Y53_14525</name>
</gene>
<name>A0A2S0MSB7_9RHOB</name>
<dbReference type="Proteomes" id="UP000237655">
    <property type="component" value="Chromosome"/>
</dbReference>
<evidence type="ECO:0000313" key="3">
    <source>
        <dbReference type="Proteomes" id="UP000237655"/>
    </source>
</evidence>
<dbReference type="AlphaFoldDB" id="A0A2S0MSB7"/>
<dbReference type="EMBL" id="CP027665">
    <property type="protein sequence ID" value="AVO38789.2"/>
    <property type="molecule type" value="Genomic_DNA"/>
</dbReference>